<dbReference type="GO" id="GO:0005634">
    <property type="term" value="C:nucleus"/>
    <property type="evidence" value="ECO:0007669"/>
    <property type="project" value="TreeGrafter"/>
</dbReference>
<dbReference type="Gene3D" id="2.60.210.10">
    <property type="entry name" value="Apoptosis, Tumor Necrosis Factor Receptor Associated Protein 2, Chain A"/>
    <property type="match status" value="1"/>
</dbReference>
<keyword evidence="4 7" id="KW-0833">Ubl conjugation pathway</keyword>
<dbReference type="STRING" id="101127.A0A1X2GRR2"/>
<dbReference type="PROSITE" id="PS00972">
    <property type="entry name" value="USP_1"/>
    <property type="match status" value="1"/>
</dbReference>
<evidence type="ECO:0000256" key="5">
    <source>
        <dbReference type="ARBA" id="ARBA00022801"/>
    </source>
</evidence>
<dbReference type="SUPFAM" id="SSF54001">
    <property type="entry name" value="Cysteine proteinases"/>
    <property type="match status" value="1"/>
</dbReference>
<dbReference type="CDD" id="cd02659">
    <property type="entry name" value="peptidase_C19C"/>
    <property type="match status" value="1"/>
</dbReference>
<evidence type="ECO:0000313" key="11">
    <source>
        <dbReference type="Proteomes" id="UP000242146"/>
    </source>
</evidence>
<keyword evidence="11" id="KW-1185">Reference proteome</keyword>
<sequence length="525" mass="60884">MHSPNKHKHDEKQQPTLPDLRGLEVTDTQVCQWHIKEWSKLSQKCHGPMFQVGGYYWRLLLYPQGNGIRDTVSLYLEIMTDELPDDWAVCAQFCLSIANPTKPNHRFDNHTTHRFCAEEVDWGFTRFYDLKQLEKNHYLSHDQTVISVMLRTVKDPTGVLWRSFANYDSRKETGYVGIKNQGATCYMNSLLQSLFCINAFRLAVYQIPVGQEHSSKNVGLALQKVFYQLEQSKDPINTTELTRSFGWDTVDGFMQHDVQEFSRILLENLETKMKNTPADGSIERLFVGKMKSFIKCIDVEYESSRVEDFYDIQLNVVDCPDVKASFQQYVQEETMDGENQYMAEGHGLQNARKGVIFERFPPVLHLHLKRFHYNAVDNVMVKINDRYEFPSTLCLNEFCTDTSQEYTYQLQSVLVHSGDLDSGHYFAIIHPGKEEKWFKFDDEFVIPVTQTEVFEDNFGQTTPAPRMALPAMSPTDATKNFTNAYMLVYLQKSLLDSLLHPVTDADIPVHLRFGQKDLNKKCWIM</sequence>
<gene>
    <name evidence="10" type="ORF">DM01DRAFT_1301194</name>
</gene>
<dbReference type="PROSITE" id="PS50235">
    <property type="entry name" value="USP_3"/>
    <property type="match status" value="1"/>
</dbReference>
<dbReference type="GO" id="GO:0005829">
    <property type="term" value="C:cytosol"/>
    <property type="evidence" value="ECO:0007669"/>
    <property type="project" value="TreeGrafter"/>
</dbReference>
<comment type="catalytic activity">
    <reaction evidence="1 7">
        <text>Thiol-dependent hydrolysis of ester, thioester, amide, peptide and isopeptide bonds formed by the C-terminal Gly of ubiquitin (a 76-residue protein attached to proteins as an intracellular targeting signal).</text>
        <dbReference type="EC" id="3.4.19.12"/>
    </reaction>
</comment>
<evidence type="ECO:0000256" key="4">
    <source>
        <dbReference type="ARBA" id="ARBA00022786"/>
    </source>
</evidence>
<dbReference type="InterPro" id="IPR002083">
    <property type="entry name" value="MATH/TRAF_dom"/>
</dbReference>
<dbReference type="Proteomes" id="UP000242146">
    <property type="component" value="Unassembled WGS sequence"/>
</dbReference>
<dbReference type="Pfam" id="PF00443">
    <property type="entry name" value="UCH"/>
    <property type="match status" value="1"/>
</dbReference>
<keyword evidence="6 7" id="KW-0788">Thiol protease</keyword>
<dbReference type="InterPro" id="IPR050164">
    <property type="entry name" value="Peptidase_C19"/>
</dbReference>
<dbReference type="GO" id="GO:0006508">
    <property type="term" value="P:proteolysis"/>
    <property type="evidence" value="ECO:0007669"/>
    <property type="project" value="UniProtKB-KW"/>
</dbReference>
<dbReference type="PANTHER" id="PTHR24006">
    <property type="entry name" value="UBIQUITIN CARBOXYL-TERMINAL HYDROLASE"/>
    <property type="match status" value="1"/>
</dbReference>
<evidence type="ECO:0000259" key="8">
    <source>
        <dbReference type="PROSITE" id="PS50144"/>
    </source>
</evidence>
<evidence type="ECO:0000256" key="2">
    <source>
        <dbReference type="ARBA" id="ARBA00009085"/>
    </source>
</evidence>
<keyword evidence="5 7" id="KW-0378">Hydrolase</keyword>
<dbReference type="FunFam" id="3.90.70.10:FF:000044">
    <property type="entry name" value="Ubiquitin carboxyl-terminal hydrolase 13"/>
    <property type="match status" value="1"/>
</dbReference>
<dbReference type="InterPro" id="IPR028889">
    <property type="entry name" value="USP"/>
</dbReference>
<dbReference type="GO" id="GO:0016579">
    <property type="term" value="P:protein deubiquitination"/>
    <property type="evidence" value="ECO:0007669"/>
    <property type="project" value="InterPro"/>
</dbReference>
<dbReference type="InterPro" id="IPR018200">
    <property type="entry name" value="USP_CS"/>
</dbReference>
<dbReference type="EC" id="3.4.19.12" evidence="7"/>
<evidence type="ECO:0000256" key="7">
    <source>
        <dbReference type="RuleBase" id="RU366025"/>
    </source>
</evidence>
<comment type="caution">
    <text evidence="10">The sequence shown here is derived from an EMBL/GenBank/DDBJ whole genome shotgun (WGS) entry which is preliminary data.</text>
</comment>
<comment type="similarity">
    <text evidence="2 7">Belongs to the peptidase C19 family.</text>
</comment>
<dbReference type="OrthoDB" id="289038at2759"/>
<evidence type="ECO:0000256" key="1">
    <source>
        <dbReference type="ARBA" id="ARBA00000707"/>
    </source>
</evidence>
<dbReference type="AlphaFoldDB" id="A0A1X2GRR2"/>
<feature type="domain" description="MATH" evidence="8">
    <location>
        <begin position="28"/>
        <end position="150"/>
    </location>
</feature>
<accession>A0A1X2GRR2</accession>
<protein>
    <recommendedName>
        <fullName evidence="7">Ubiquitin carboxyl-terminal hydrolase</fullName>
        <ecNumber evidence="7">3.4.19.12</ecNumber>
    </recommendedName>
</protein>
<dbReference type="InterPro" id="IPR008974">
    <property type="entry name" value="TRAF-like"/>
</dbReference>
<evidence type="ECO:0000256" key="3">
    <source>
        <dbReference type="ARBA" id="ARBA00022670"/>
    </source>
</evidence>
<feature type="domain" description="USP" evidence="9">
    <location>
        <begin position="176"/>
        <end position="492"/>
    </location>
</feature>
<dbReference type="GO" id="GO:0004843">
    <property type="term" value="F:cysteine-type deubiquitinase activity"/>
    <property type="evidence" value="ECO:0007669"/>
    <property type="project" value="UniProtKB-UniRule"/>
</dbReference>
<dbReference type="PROSITE" id="PS00973">
    <property type="entry name" value="USP_2"/>
    <property type="match status" value="1"/>
</dbReference>
<evidence type="ECO:0000259" key="9">
    <source>
        <dbReference type="PROSITE" id="PS50235"/>
    </source>
</evidence>
<evidence type="ECO:0000313" key="10">
    <source>
        <dbReference type="EMBL" id="ORX59773.1"/>
    </source>
</evidence>
<dbReference type="PANTHER" id="PTHR24006:SF644">
    <property type="entry name" value="UBIQUITIN CARBOXYL-TERMINAL HYDROLASE 7"/>
    <property type="match status" value="1"/>
</dbReference>
<name>A0A1X2GRR2_9FUNG</name>
<dbReference type="InterPro" id="IPR001394">
    <property type="entry name" value="Peptidase_C19_UCH"/>
</dbReference>
<dbReference type="SUPFAM" id="SSF49599">
    <property type="entry name" value="TRAF domain-like"/>
    <property type="match status" value="1"/>
</dbReference>
<dbReference type="EMBL" id="MCGT01000005">
    <property type="protein sequence ID" value="ORX59773.1"/>
    <property type="molecule type" value="Genomic_DNA"/>
</dbReference>
<dbReference type="Gene3D" id="3.90.70.10">
    <property type="entry name" value="Cysteine proteinases"/>
    <property type="match status" value="1"/>
</dbReference>
<organism evidence="10 11">
    <name type="scientific">Hesseltinella vesiculosa</name>
    <dbReference type="NCBI Taxonomy" id="101127"/>
    <lineage>
        <taxon>Eukaryota</taxon>
        <taxon>Fungi</taxon>
        <taxon>Fungi incertae sedis</taxon>
        <taxon>Mucoromycota</taxon>
        <taxon>Mucoromycotina</taxon>
        <taxon>Mucoromycetes</taxon>
        <taxon>Mucorales</taxon>
        <taxon>Cunninghamellaceae</taxon>
        <taxon>Hesseltinella</taxon>
    </lineage>
</organism>
<dbReference type="Pfam" id="PF22486">
    <property type="entry name" value="MATH_2"/>
    <property type="match status" value="1"/>
</dbReference>
<proteinExistence type="inferred from homology"/>
<dbReference type="SMART" id="SM00061">
    <property type="entry name" value="MATH"/>
    <property type="match status" value="1"/>
</dbReference>
<dbReference type="GO" id="GO:0031647">
    <property type="term" value="P:regulation of protein stability"/>
    <property type="evidence" value="ECO:0007669"/>
    <property type="project" value="TreeGrafter"/>
</dbReference>
<dbReference type="InterPro" id="IPR038765">
    <property type="entry name" value="Papain-like_cys_pep_sf"/>
</dbReference>
<reference evidence="10 11" key="1">
    <citation type="submission" date="2016-07" db="EMBL/GenBank/DDBJ databases">
        <title>Pervasive Adenine N6-methylation of Active Genes in Fungi.</title>
        <authorList>
            <consortium name="DOE Joint Genome Institute"/>
            <person name="Mondo S.J."/>
            <person name="Dannebaum R.O."/>
            <person name="Kuo R.C."/>
            <person name="Labutti K."/>
            <person name="Haridas S."/>
            <person name="Kuo A."/>
            <person name="Salamov A."/>
            <person name="Ahrendt S.R."/>
            <person name="Lipzen A."/>
            <person name="Sullivan W."/>
            <person name="Andreopoulos W.B."/>
            <person name="Clum A."/>
            <person name="Lindquist E."/>
            <person name="Daum C."/>
            <person name="Ramamoorthy G.K."/>
            <person name="Gryganskyi A."/>
            <person name="Culley D."/>
            <person name="Magnuson J.K."/>
            <person name="James T.Y."/>
            <person name="O'Malley M.A."/>
            <person name="Stajich J.E."/>
            <person name="Spatafora J.W."/>
            <person name="Visel A."/>
            <person name="Grigoriev I.V."/>
        </authorList>
    </citation>
    <scope>NUCLEOTIDE SEQUENCE [LARGE SCALE GENOMIC DNA]</scope>
    <source>
        <strain evidence="10 11">NRRL 3301</strain>
    </source>
</reference>
<dbReference type="PROSITE" id="PS50144">
    <property type="entry name" value="MATH"/>
    <property type="match status" value="1"/>
</dbReference>
<keyword evidence="3 7" id="KW-0645">Protease</keyword>
<evidence type="ECO:0000256" key="6">
    <source>
        <dbReference type="ARBA" id="ARBA00022807"/>
    </source>
</evidence>